<comment type="caution">
    <text evidence="7">The sequence shown here is derived from an EMBL/GenBank/DDBJ whole genome shotgun (WGS) entry which is preliminary data.</text>
</comment>
<gene>
    <name evidence="7" type="ORF">PMAYCL1PPCAC_19730</name>
</gene>
<evidence type="ECO:0000256" key="2">
    <source>
        <dbReference type="ARBA" id="ARBA00009166"/>
    </source>
</evidence>
<sequence>TPKNMRVYSVFLLNNVIVDFISAAASMLGTVRMIEGHDRNSLIIIYLGPCTFMGSNFCRICQVLHVHFVLQSTILLLLSFAYRLYVLSTLFSSKRRPTRAHIWFLCIITNTLVA</sequence>
<keyword evidence="8" id="KW-1185">Reference proteome</keyword>
<feature type="non-terminal residue" evidence="7">
    <location>
        <position position="1"/>
    </location>
</feature>
<evidence type="ECO:0008006" key="9">
    <source>
        <dbReference type="Google" id="ProtNLM"/>
    </source>
</evidence>
<evidence type="ECO:0000256" key="4">
    <source>
        <dbReference type="ARBA" id="ARBA00022989"/>
    </source>
</evidence>
<dbReference type="Proteomes" id="UP001328107">
    <property type="component" value="Unassembled WGS sequence"/>
</dbReference>
<dbReference type="InterPro" id="IPR019421">
    <property type="entry name" value="7TM_GPCR_serpentine_rcpt_Srd"/>
</dbReference>
<dbReference type="PANTHER" id="PTHR22945">
    <property type="entry name" value="SERPENTINE RECEPTOR, CLASS D DELTA"/>
    <property type="match status" value="1"/>
</dbReference>
<comment type="subcellular location">
    <subcellularLocation>
        <location evidence="1">Membrane</location>
        <topology evidence="1">Multi-pass membrane protein</topology>
    </subcellularLocation>
</comment>
<proteinExistence type="inferred from homology"/>
<name>A0AAN5CS20_9BILA</name>
<feature type="transmembrane region" description="Helical" evidence="6">
    <location>
        <begin position="74"/>
        <end position="91"/>
    </location>
</feature>
<evidence type="ECO:0000256" key="1">
    <source>
        <dbReference type="ARBA" id="ARBA00004141"/>
    </source>
</evidence>
<dbReference type="InterPro" id="IPR050920">
    <property type="entry name" value="Nematode_rcpt-like_delta"/>
</dbReference>
<dbReference type="GO" id="GO:0016020">
    <property type="term" value="C:membrane"/>
    <property type="evidence" value="ECO:0007669"/>
    <property type="project" value="UniProtKB-SubCell"/>
</dbReference>
<protein>
    <recommendedName>
        <fullName evidence="9">G protein-coupled receptor</fullName>
    </recommendedName>
</protein>
<evidence type="ECO:0000256" key="6">
    <source>
        <dbReference type="SAM" id="Phobius"/>
    </source>
</evidence>
<reference evidence="8" key="1">
    <citation type="submission" date="2022-10" db="EMBL/GenBank/DDBJ databases">
        <title>Genome assembly of Pristionchus species.</title>
        <authorList>
            <person name="Yoshida K."/>
            <person name="Sommer R.J."/>
        </authorList>
    </citation>
    <scope>NUCLEOTIDE SEQUENCE [LARGE SCALE GENOMIC DNA]</scope>
    <source>
        <strain evidence="8">RS5460</strain>
    </source>
</reference>
<keyword evidence="4 6" id="KW-1133">Transmembrane helix</keyword>
<feature type="transmembrane region" description="Helical" evidence="6">
    <location>
        <begin position="12"/>
        <end position="31"/>
    </location>
</feature>
<dbReference type="PANTHER" id="PTHR22945:SF40">
    <property type="entry name" value="SERPENTINE RECEPTOR, CLASS D (DELTA)-RELATED"/>
    <property type="match status" value="1"/>
</dbReference>
<evidence type="ECO:0000256" key="5">
    <source>
        <dbReference type="ARBA" id="ARBA00023136"/>
    </source>
</evidence>
<evidence type="ECO:0000256" key="3">
    <source>
        <dbReference type="ARBA" id="ARBA00022692"/>
    </source>
</evidence>
<evidence type="ECO:0000313" key="7">
    <source>
        <dbReference type="EMBL" id="GMR49535.1"/>
    </source>
</evidence>
<dbReference type="EMBL" id="BTRK01000004">
    <property type="protein sequence ID" value="GMR49535.1"/>
    <property type="molecule type" value="Genomic_DNA"/>
</dbReference>
<dbReference type="AlphaFoldDB" id="A0AAN5CS20"/>
<keyword evidence="5 6" id="KW-0472">Membrane</keyword>
<feature type="non-terminal residue" evidence="7">
    <location>
        <position position="114"/>
    </location>
</feature>
<dbReference type="Pfam" id="PF10317">
    <property type="entry name" value="7TM_GPCR_Srd"/>
    <property type="match status" value="1"/>
</dbReference>
<accession>A0AAN5CS20</accession>
<evidence type="ECO:0000313" key="8">
    <source>
        <dbReference type="Proteomes" id="UP001328107"/>
    </source>
</evidence>
<organism evidence="7 8">
    <name type="scientific">Pristionchus mayeri</name>
    <dbReference type="NCBI Taxonomy" id="1317129"/>
    <lineage>
        <taxon>Eukaryota</taxon>
        <taxon>Metazoa</taxon>
        <taxon>Ecdysozoa</taxon>
        <taxon>Nematoda</taxon>
        <taxon>Chromadorea</taxon>
        <taxon>Rhabditida</taxon>
        <taxon>Rhabditina</taxon>
        <taxon>Diplogasteromorpha</taxon>
        <taxon>Diplogasteroidea</taxon>
        <taxon>Neodiplogasteridae</taxon>
        <taxon>Pristionchus</taxon>
    </lineage>
</organism>
<comment type="similarity">
    <text evidence="2">Belongs to the nematode receptor-like protein srd family.</text>
</comment>
<keyword evidence="3 6" id="KW-0812">Transmembrane</keyword>